<feature type="compositionally biased region" description="Low complexity" evidence="1">
    <location>
        <begin position="218"/>
        <end position="233"/>
    </location>
</feature>
<dbReference type="EMBL" id="CP151509">
    <property type="protein sequence ID" value="WZN64339.1"/>
    <property type="molecule type" value="Genomic_DNA"/>
</dbReference>
<evidence type="ECO:0008006" key="4">
    <source>
        <dbReference type="Google" id="ProtNLM"/>
    </source>
</evidence>
<feature type="compositionally biased region" description="Basic and acidic residues" evidence="1">
    <location>
        <begin position="320"/>
        <end position="376"/>
    </location>
</feature>
<reference evidence="2 3" key="1">
    <citation type="submission" date="2024-03" db="EMBL/GenBank/DDBJ databases">
        <title>Complete genome sequence of the green alga Chloropicon roscoffensis RCC1871.</title>
        <authorList>
            <person name="Lemieux C."/>
            <person name="Pombert J.-F."/>
            <person name="Otis C."/>
            <person name="Turmel M."/>
        </authorList>
    </citation>
    <scope>NUCLEOTIDE SEQUENCE [LARGE SCALE GENOMIC DNA]</scope>
    <source>
        <strain evidence="2 3">RCC1871</strain>
    </source>
</reference>
<dbReference type="Proteomes" id="UP001472866">
    <property type="component" value="Chromosome 09"/>
</dbReference>
<evidence type="ECO:0000256" key="1">
    <source>
        <dbReference type="SAM" id="MobiDB-lite"/>
    </source>
</evidence>
<keyword evidence="3" id="KW-1185">Reference proteome</keyword>
<accession>A0AAX4PF18</accession>
<feature type="region of interest" description="Disordered" evidence="1">
    <location>
        <begin position="202"/>
        <end position="376"/>
    </location>
</feature>
<name>A0AAX4PF18_9CHLO</name>
<proteinExistence type="predicted"/>
<protein>
    <recommendedName>
        <fullName evidence="4">Sfi1 spindle body domain-containing protein</fullName>
    </recommendedName>
</protein>
<gene>
    <name evidence="2" type="ORF">HKI87_09g58950</name>
</gene>
<organism evidence="2 3">
    <name type="scientific">Chloropicon roscoffensis</name>
    <dbReference type="NCBI Taxonomy" id="1461544"/>
    <lineage>
        <taxon>Eukaryota</taxon>
        <taxon>Viridiplantae</taxon>
        <taxon>Chlorophyta</taxon>
        <taxon>Chloropicophyceae</taxon>
        <taxon>Chloropicales</taxon>
        <taxon>Chloropicaceae</taxon>
        <taxon>Chloropicon</taxon>
    </lineage>
</organism>
<evidence type="ECO:0000313" key="3">
    <source>
        <dbReference type="Proteomes" id="UP001472866"/>
    </source>
</evidence>
<dbReference type="AlphaFoldDB" id="A0AAX4PF18"/>
<evidence type="ECO:0000313" key="2">
    <source>
        <dbReference type="EMBL" id="WZN64339.1"/>
    </source>
</evidence>
<feature type="compositionally biased region" description="Basic and acidic residues" evidence="1">
    <location>
        <begin position="205"/>
        <end position="216"/>
    </location>
</feature>
<sequence>MSSDVETAFVEIGRVSCCLNAWREWTKVQRFNKVAVYAFRERALVRATRSALQGWREVAAETRARRRAAEASRRAERGSAECSGRCEEEEEEEETSAFTLELEKLKMQAASNFFAIRFLRRSLVAWREAARDGPGSARRRERELEKERKQLITSKKFCRLMLLHRAFGSWQRTHKLRTRASRLGADKEYRALKMQQVLIRKKRELSKNKGPEKENVRPAVAVAKAAAPAAPAATEDGGRRRAGEINGGRPKKRGHSEGLELSLRRLASRRSETSQSSRLGAEGAKGKPSPGERGKSPARVRCAGGGAKIKAAPTNQAAACEERRREGEEDLRSRLEERAMERTQRREDLRRRYERKVASESEESQQEKDQNRNYERRRRELQRIEAKERVYRLELQESERISKQELRSQQLFLAKMHRRRWLLARVGLRAFKDALACVRSKESSADSKYARHLSAVALQGWKLYTMPYWRRKVLYHVHLHGALHRFLARFRLDRAFGAWLSLTNAKKFKRHRIASHHFAFFKELIAGREGQRALAARFHARRLMREHLRLWRNYASIRAELVLLHELEVAHAFRQEYQKGLARRAFEDWRVVAKDLRKERKIEAGKRQAWGKINQWLEELDKDKAKKREAEQRRGSDKASLLHFLSKRDYSVPFSFEERGAVGP</sequence>